<feature type="domain" description="EccD-like transmembrane" evidence="8">
    <location>
        <begin position="132"/>
        <end position="474"/>
    </location>
</feature>
<dbReference type="NCBIfam" id="TIGR03920">
    <property type="entry name" value="T7SS_EccD"/>
    <property type="match status" value="1"/>
</dbReference>
<gene>
    <name evidence="9" type="primary">eccD</name>
    <name evidence="9" type="ORF">D2L64_23940</name>
</gene>
<evidence type="ECO:0000256" key="2">
    <source>
        <dbReference type="ARBA" id="ARBA00006162"/>
    </source>
</evidence>
<organism evidence="9 10">
    <name type="scientific">Micromonospora radicis</name>
    <dbReference type="NCBI Taxonomy" id="1894971"/>
    <lineage>
        <taxon>Bacteria</taxon>
        <taxon>Bacillati</taxon>
        <taxon>Actinomycetota</taxon>
        <taxon>Actinomycetes</taxon>
        <taxon>Micromonosporales</taxon>
        <taxon>Micromonosporaceae</taxon>
        <taxon>Micromonospora</taxon>
    </lineage>
</organism>
<feature type="transmembrane region" description="Helical" evidence="7">
    <location>
        <begin position="246"/>
        <end position="268"/>
    </location>
</feature>
<dbReference type="GO" id="GO:0005886">
    <property type="term" value="C:plasma membrane"/>
    <property type="evidence" value="ECO:0007669"/>
    <property type="project" value="UniProtKB-SubCell"/>
</dbReference>
<feature type="transmembrane region" description="Helical" evidence="7">
    <location>
        <begin position="387"/>
        <end position="407"/>
    </location>
</feature>
<sequence>MNWWPVPPEVPVVAGEVTGEMCRLVVCGPDRQIDVAVPEQVVIADLLPVLLGQLGDNLADAGLQHGGWVLQRLGAPALDENGSVSSVGLRDGDVVHLRPRADQIPPVAFDDLIDGVAVGMAARSGRWRPEMTRWAALGCLVLLLLVGVVALGLPAVPAHRAVAAGLAALVLTAAAAAAGRAVGDRSMAIVLGSGAVGYAAVAGLSLPDVTLPVGALRAEGPQVFTAAVTIGVGALVTGLAVGAARLFVTAVLTATALSAVGAAVVAFAGSPVTAAAGLVAVAGTVAATVVPVAAFRMARLRLKPLPTEPEHLQEDIDPEPGGPVLAGAALADRSMTALYTGLAVPTAVGLVVLGLTPHWGALTLALLVALVRLLSLRPMTSAWHRLAQGAPAALGLCAATIGALIAAPPEPRPYAVVGVLLLAGLLAVAARLLPDRRLMPYWGRIGDVTQTVATVATIPVLLAVFGLYEYALGLGG</sequence>
<keyword evidence="4 7" id="KW-0812">Transmembrane</keyword>
<keyword evidence="10" id="KW-1185">Reference proteome</keyword>
<dbReference type="Proteomes" id="UP000283832">
    <property type="component" value="Unassembled WGS sequence"/>
</dbReference>
<evidence type="ECO:0000256" key="6">
    <source>
        <dbReference type="ARBA" id="ARBA00023136"/>
    </source>
</evidence>
<feature type="transmembrane region" description="Helical" evidence="7">
    <location>
        <begin position="413"/>
        <end position="433"/>
    </location>
</feature>
<evidence type="ECO:0000256" key="4">
    <source>
        <dbReference type="ARBA" id="ARBA00022692"/>
    </source>
</evidence>
<accession>A0A418MP31</accession>
<dbReference type="InterPro" id="IPR006707">
    <property type="entry name" value="T7SS_EccD"/>
</dbReference>
<dbReference type="Pfam" id="PF19053">
    <property type="entry name" value="EccD"/>
    <property type="match status" value="1"/>
</dbReference>
<proteinExistence type="inferred from homology"/>
<evidence type="ECO:0000313" key="10">
    <source>
        <dbReference type="Proteomes" id="UP000283832"/>
    </source>
</evidence>
<dbReference type="EMBL" id="QXEC01000032">
    <property type="protein sequence ID" value="RIV33196.1"/>
    <property type="molecule type" value="Genomic_DNA"/>
</dbReference>
<feature type="transmembrane region" description="Helical" evidence="7">
    <location>
        <begin position="445"/>
        <end position="468"/>
    </location>
</feature>
<protein>
    <submittedName>
        <fullName evidence="9">Type VII secretion integral membrane protein EccD</fullName>
    </submittedName>
</protein>
<evidence type="ECO:0000256" key="3">
    <source>
        <dbReference type="ARBA" id="ARBA00022475"/>
    </source>
</evidence>
<dbReference type="PIRSF" id="PIRSF017804">
    <property type="entry name" value="Secretion_EccD1"/>
    <property type="match status" value="1"/>
</dbReference>
<keyword evidence="6 7" id="KW-0472">Membrane</keyword>
<dbReference type="Gene3D" id="3.10.20.90">
    <property type="entry name" value="Phosphatidylinositol 3-kinase Catalytic Subunit, Chain A, domain 1"/>
    <property type="match status" value="1"/>
</dbReference>
<feature type="transmembrane region" description="Helical" evidence="7">
    <location>
        <begin position="161"/>
        <end position="179"/>
    </location>
</feature>
<reference evidence="9 10" key="1">
    <citation type="submission" date="2018-08" db="EMBL/GenBank/DDBJ databases">
        <title>Jishengella sp. nov., isolated from a root of Azadirachta indica A. Juss. var. siamensis Valenton.</title>
        <authorList>
            <person name="Kuncharoen N."/>
            <person name="Tanasupawat S."/>
            <person name="Kudo T."/>
            <person name="Ohkuma M."/>
        </authorList>
    </citation>
    <scope>NUCLEOTIDE SEQUENCE [LARGE SCALE GENOMIC DNA]</scope>
    <source>
        <strain evidence="9 10">AZ1-13</strain>
    </source>
</reference>
<dbReference type="AlphaFoldDB" id="A0A418MP31"/>
<dbReference type="InterPro" id="IPR044049">
    <property type="entry name" value="EccD_transm"/>
</dbReference>
<feature type="transmembrane region" description="Helical" evidence="7">
    <location>
        <begin position="134"/>
        <end position="155"/>
    </location>
</feature>
<evidence type="ECO:0000256" key="5">
    <source>
        <dbReference type="ARBA" id="ARBA00022989"/>
    </source>
</evidence>
<name>A0A418MP31_9ACTN</name>
<comment type="caution">
    <text evidence="9">The sequence shown here is derived from an EMBL/GenBank/DDBJ whole genome shotgun (WGS) entry which is preliminary data.</text>
</comment>
<feature type="transmembrane region" description="Helical" evidence="7">
    <location>
        <begin position="224"/>
        <end position="241"/>
    </location>
</feature>
<keyword evidence="5 7" id="KW-1133">Transmembrane helix</keyword>
<keyword evidence="3" id="KW-1003">Cell membrane</keyword>
<comment type="subcellular location">
    <subcellularLocation>
        <location evidence="1">Cell membrane</location>
        <topology evidence="1">Multi-pass membrane protein</topology>
    </subcellularLocation>
</comment>
<dbReference type="Pfam" id="PF08817">
    <property type="entry name" value="YukD"/>
    <property type="match status" value="1"/>
</dbReference>
<dbReference type="InterPro" id="IPR024962">
    <property type="entry name" value="YukD-like"/>
</dbReference>
<comment type="similarity">
    <text evidence="2">Belongs to the EccD/Snm4 family.</text>
</comment>
<evidence type="ECO:0000313" key="9">
    <source>
        <dbReference type="EMBL" id="RIV33196.1"/>
    </source>
</evidence>
<evidence type="ECO:0000256" key="1">
    <source>
        <dbReference type="ARBA" id="ARBA00004651"/>
    </source>
</evidence>
<feature type="transmembrane region" description="Helical" evidence="7">
    <location>
        <begin position="186"/>
        <end position="204"/>
    </location>
</feature>
<evidence type="ECO:0000259" key="8">
    <source>
        <dbReference type="Pfam" id="PF19053"/>
    </source>
</evidence>
<evidence type="ECO:0000256" key="7">
    <source>
        <dbReference type="SAM" id="Phobius"/>
    </source>
</evidence>
<feature type="transmembrane region" description="Helical" evidence="7">
    <location>
        <begin position="359"/>
        <end position="375"/>
    </location>
</feature>
<feature type="transmembrane region" description="Helical" evidence="7">
    <location>
        <begin position="274"/>
        <end position="295"/>
    </location>
</feature>